<gene>
    <name evidence="2" type="ORF">VZT92_026360</name>
</gene>
<keyword evidence="3" id="KW-1185">Reference proteome</keyword>
<feature type="region of interest" description="Disordered" evidence="1">
    <location>
        <begin position="70"/>
        <end position="96"/>
    </location>
</feature>
<comment type="caution">
    <text evidence="2">The sequence shown here is derived from an EMBL/GenBank/DDBJ whole genome shotgun (WGS) entry which is preliminary data.</text>
</comment>
<feature type="region of interest" description="Disordered" evidence="1">
    <location>
        <begin position="1"/>
        <end position="34"/>
    </location>
</feature>
<dbReference type="AlphaFoldDB" id="A0AAW1E054"/>
<sequence length="120" mass="13127">MMSTSPTGRSSTQEDQKTDSSKSTRAEGDTDRKRVRALGLMRARGVCSCVIVSQTNTDLSVSLLLGLIRFPPPTAEEGPAPSVEQQEESRESRKQELVPRSHMIYLLITLSLFCSAVSTP</sequence>
<feature type="compositionally biased region" description="Basic and acidic residues" evidence="1">
    <location>
        <begin position="87"/>
        <end position="96"/>
    </location>
</feature>
<proteinExistence type="predicted"/>
<evidence type="ECO:0000313" key="3">
    <source>
        <dbReference type="Proteomes" id="UP001488805"/>
    </source>
</evidence>
<name>A0AAW1E054_ZOAVI</name>
<dbReference type="EMBL" id="JBCEZU010000586">
    <property type="protein sequence ID" value="KAK9515735.1"/>
    <property type="molecule type" value="Genomic_DNA"/>
</dbReference>
<feature type="compositionally biased region" description="Polar residues" evidence="1">
    <location>
        <begin position="1"/>
        <end position="11"/>
    </location>
</feature>
<reference evidence="2 3" key="1">
    <citation type="journal article" date="2024" name="Genome Biol. Evol.">
        <title>Chromosome-level genome assembly of the viviparous eelpout Zoarces viviparus.</title>
        <authorList>
            <person name="Fuhrmann N."/>
            <person name="Brasseur M.V."/>
            <person name="Bakowski C.E."/>
            <person name="Podsiadlowski L."/>
            <person name="Prost S."/>
            <person name="Krehenwinkel H."/>
            <person name="Mayer C."/>
        </authorList>
    </citation>
    <scope>NUCLEOTIDE SEQUENCE [LARGE SCALE GENOMIC DNA]</scope>
    <source>
        <strain evidence="2">NO-MEL_2022_Ind0_liver</strain>
    </source>
</reference>
<evidence type="ECO:0000313" key="2">
    <source>
        <dbReference type="EMBL" id="KAK9515735.1"/>
    </source>
</evidence>
<organism evidence="2 3">
    <name type="scientific">Zoarces viviparus</name>
    <name type="common">Viviparous eelpout</name>
    <name type="synonym">Blennius viviparus</name>
    <dbReference type="NCBI Taxonomy" id="48416"/>
    <lineage>
        <taxon>Eukaryota</taxon>
        <taxon>Metazoa</taxon>
        <taxon>Chordata</taxon>
        <taxon>Craniata</taxon>
        <taxon>Vertebrata</taxon>
        <taxon>Euteleostomi</taxon>
        <taxon>Actinopterygii</taxon>
        <taxon>Neopterygii</taxon>
        <taxon>Teleostei</taxon>
        <taxon>Neoteleostei</taxon>
        <taxon>Acanthomorphata</taxon>
        <taxon>Eupercaria</taxon>
        <taxon>Perciformes</taxon>
        <taxon>Cottioidei</taxon>
        <taxon>Zoarcales</taxon>
        <taxon>Zoarcidae</taxon>
        <taxon>Zoarcinae</taxon>
        <taxon>Zoarces</taxon>
    </lineage>
</organism>
<feature type="compositionally biased region" description="Basic and acidic residues" evidence="1">
    <location>
        <begin position="12"/>
        <end position="32"/>
    </location>
</feature>
<protein>
    <submittedName>
        <fullName evidence="2">Uncharacterized protein</fullName>
    </submittedName>
</protein>
<dbReference type="Proteomes" id="UP001488805">
    <property type="component" value="Unassembled WGS sequence"/>
</dbReference>
<accession>A0AAW1E054</accession>
<evidence type="ECO:0000256" key="1">
    <source>
        <dbReference type="SAM" id="MobiDB-lite"/>
    </source>
</evidence>